<dbReference type="GO" id="GO:2001289">
    <property type="term" value="P:lipid X metabolic process"/>
    <property type="evidence" value="ECO:0007669"/>
    <property type="project" value="UniProtKB-ARBA"/>
</dbReference>
<organism evidence="13 14">
    <name type="scientific">Apostasia shenzhenica</name>
    <dbReference type="NCBI Taxonomy" id="1088818"/>
    <lineage>
        <taxon>Eukaryota</taxon>
        <taxon>Viridiplantae</taxon>
        <taxon>Streptophyta</taxon>
        <taxon>Embryophyta</taxon>
        <taxon>Tracheophyta</taxon>
        <taxon>Spermatophyta</taxon>
        <taxon>Magnoliopsida</taxon>
        <taxon>Liliopsida</taxon>
        <taxon>Asparagales</taxon>
        <taxon>Orchidaceae</taxon>
        <taxon>Apostasioideae</taxon>
        <taxon>Apostasia</taxon>
    </lineage>
</organism>
<evidence type="ECO:0000256" key="6">
    <source>
        <dbReference type="ARBA" id="ARBA00022556"/>
    </source>
</evidence>
<dbReference type="InterPro" id="IPR011334">
    <property type="entry name" value="UDP-acyl_GlcNac_deAcase_C"/>
</dbReference>
<dbReference type="PANTHER" id="PTHR33694">
    <property type="entry name" value="UDP-3-O-ACYL-N-ACETYLGLUCOSAMINE DEACETYLASE 1, MITOCHONDRIAL-RELATED"/>
    <property type="match status" value="1"/>
</dbReference>
<evidence type="ECO:0000256" key="7">
    <source>
        <dbReference type="ARBA" id="ARBA00022723"/>
    </source>
</evidence>
<evidence type="ECO:0000256" key="10">
    <source>
        <dbReference type="ARBA" id="ARBA00023098"/>
    </source>
</evidence>
<sequence length="340" mass="37253">MPSSHFRGNCRALQSLSHRISWKPTGKRQQTLASEVRLSGVGLHSGEATTARLRPAMAGEGRYFVASDGTSRIPATIDHAVNSPLCTTLCCRGASVRTVEHLLSALEACGVDNCRIEIEGGEEVPILDGSAKCWVEAIEHIGLLEAVDYNGATKEKMVPALYDPEYIFRDGFHALHFCLSPSVGVSNDCVFVAFVPKRFLEWLCLVTSLSSQVLLSNIHLDTWRNASLLVARGLTRQVPAIDCQWFSCSMDTNTYSKEIASSRTFCIYEEISLPLFIYLCECDISARFDFPVLHALPLTVQPLLSALTSTPLSAPDILPACATCKQLAPMYNICCQSELS</sequence>
<dbReference type="GO" id="GO:0005739">
    <property type="term" value="C:mitochondrion"/>
    <property type="evidence" value="ECO:0007669"/>
    <property type="project" value="UniProtKB-ARBA"/>
</dbReference>
<dbReference type="UniPathway" id="UPA00359">
    <property type="reaction ID" value="UER00478"/>
</dbReference>
<dbReference type="Pfam" id="PF03331">
    <property type="entry name" value="LpxC"/>
    <property type="match status" value="1"/>
</dbReference>
<evidence type="ECO:0000256" key="12">
    <source>
        <dbReference type="ARBA" id="ARBA00024987"/>
    </source>
</evidence>
<evidence type="ECO:0000313" key="14">
    <source>
        <dbReference type="Proteomes" id="UP000236161"/>
    </source>
</evidence>
<dbReference type="SUPFAM" id="SSF54211">
    <property type="entry name" value="Ribosomal protein S5 domain 2-like"/>
    <property type="match status" value="1"/>
</dbReference>
<dbReference type="InterPro" id="IPR020568">
    <property type="entry name" value="Ribosomal_Su5_D2-typ_SF"/>
</dbReference>
<comment type="cofactor">
    <cofactor evidence="1">
        <name>Zn(2+)</name>
        <dbReference type="ChEBI" id="CHEBI:29105"/>
    </cofactor>
</comment>
<keyword evidence="9" id="KW-0862">Zinc</keyword>
<comment type="function">
    <text evidence="12">Involved in the biosynthesis of lipid A, a phosphorylated glycolipid that in bacteria anchors the lipopolysaccharide to the outer membrane of the cell. Lipid A-like molecules in plants may serve as structural components of the outer membranes of mitochondria and/or chloroplasts, or may be involved in signal transduction or plant defense responses.</text>
</comment>
<evidence type="ECO:0000256" key="4">
    <source>
        <dbReference type="ARBA" id="ARBA00012745"/>
    </source>
</evidence>
<keyword evidence="14" id="KW-1185">Reference proteome</keyword>
<keyword evidence="7" id="KW-0479">Metal-binding</keyword>
<dbReference type="Proteomes" id="UP000236161">
    <property type="component" value="Unassembled WGS sequence"/>
</dbReference>
<comment type="catalytic activity">
    <reaction evidence="11">
        <text>a UDP-3-O-[(3R)-3-hydroxyacyl]-N-acetyl-alpha-D-glucosamine + H2O = a UDP-3-O-[(3R)-3-hydroxyacyl]-alpha-D-glucosamine + acetate</text>
        <dbReference type="Rhea" id="RHEA:67816"/>
        <dbReference type="ChEBI" id="CHEBI:15377"/>
        <dbReference type="ChEBI" id="CHEBI:30089"/>
        <dbReference type="ChEBI" id="CHEBI:137740"/>
        <dbReference type="ChEBI" id="CHEBI:173225"/>
        <dbReference type="EC" id="3.5.1.108"/>
    </reaction>
</comment>
<dbReference type="GO" id="GO:0016020">
    <property type="term" value="C:membrane"/>
    <property type="evidence" value="ECO:0007669"/>
    <property type="project" value="GOC"/>
</dbReference>
<keyword evidence="8 13" id="KW-0378">Hydrolase</keyword>
<evidence type="ECO:0000256" key="9">
    <source>
        <dbReference type="ARBA" id="ARBA00022833"/>
    </source>
</evidence>
<dbReference type="GO" id="GO:0103117">
    <property type="term" value="F:UDP-3-O-acyl-N-acetylglucosamine deacetylase activity"/>
    <property type="evidence" value="ECO:0007669"/>
    <property type="project" value="UniProtKB-EC"/>
</dbReference>
<reference evidence="13 14" key="1">
    <citation type="journal article" date="2017" name="Nature">
        <title>The Apostasia genome and the evolution of orchids.</title>
        <authorList>
            <person name="Zhang G.Q."/>
            <person name="Liu K.W."/>
            <person name="Li Z."/>
            <person name="Lohaus R."/>
            <person name="Hsiao Y.Y."/>
            <person name="Niu S.C."/>
            <person name="Wang J.Y."/>
            <person name="Lin Y.C."/>
            <person name="Xu Q."/>
            <person name="Chen L.J."/>
            <person name="Yoshida K."/>
            <person name="Fujiwara S."/>
            <person name="Wang Z.W."/>
            <person name="Zhang Y.Q."/>
            <person name="Mitsuda N."/>
            <person name="Wang M."/>
            <person name="Liu G.H."/>
            <person name="Pecoraro L."/>
            <person name="Huang H.X."/>
            <person name="Xiao X.J."/>
            <person name="Lin M."/>
            <person name="Wu X.Y."/>
            <person name="Wu W.L."/>
            <person name="Chen Y.Y."/>
            <person name="Chang S.B."/>
            <person name="Sakamoto S."/>
            <person name="Ohme-Takagi M."/>
            <person name="Yagi M."/>
            <person name="Zeng S.J."/>
            <person name="Shen C.Y."/>
            <person name="Yeh C.M."/>
            <person name="Luo Y.B."/>
            <person name="Tsai W.C."/>
            <person name="Van de Peer Y."/>
            <person name="Liu Z.J."/>
        </authorList>
    </citation>
    <scope>NUCLEOTIDE SEQUENCE [LARGE SCALE GENOMIC DNA]</scope>
    <source>
        <strain evidence="14">cv. Shenzhen</strain>
        <tissue evidence="13">Stem</tissue>
    </source>
</reference>
<gene>
    <name evidence="13" type="primary">LPXC5</name>
    <name evidence="13" type="ORF">AXF42_Ash010116</name>
</gene>
<dbReference type="EC" id="3.5.1.108" evidence="4"/>
<keyword evidence="10" id="KW-0443">Lipid metabolism</keyword>
<dbReference type="InterPro" id="IPR015870">
    <property type="entry name" value="UDP-acyl_N-AcGlcN_deAcase_N"/>
</dbReference>
<dbReference type="Gene3D" id="3.30.1700.10">
    <property type="entry name" value="lpxc deacetylase, domain 2"/>
    <property type="match status" value="1"/>
</dbReference>
<accession>A0A2I0A9K3</accession>
<name>A0A2I0A9K3_9ASPA</name>
<evidence type="ECO:0000256" key="11">
    <source>
        <dbReference type="ARBA" id="ARBA00024535"/>
    </source>
</evidence>
<dbReference type="GO" id="GO:0046872">
    <property type="term" value="F:metal ion binding"/>
    <property type="evidence" value="ECO:0007669"/>
    <property type="project" value="UniProtKB-KW"/>
</dbReference>
<comment type="similarity">
    <text evidence="3">Belongs to the LpxC family.</text>
</comment>
<evidence type="ECO:0000313" key="13">
    <source>
        <dbReference type="EMBL" id="PKA52220.1"/>
    </source>
</evidence>
<dbReference type="AlphaFoldDB" id="A0A2I0A9K3"/>
<evidence type="ECO:0000256" key="1">
    <source>
        <dbReference type="ARBA" id="ARBA00001947"/>
    </source>
</evidence>
<keyword evidence="5" id="KW-0444">Lipid biosynthesis</keyword>
<keyword evidence="6" id="KW-0441">Lipid A biosynthesis</keyword>
<dbReference type="Gene3D" id="3.30.230.20">
    <property type="entry name" value="lpxc deacetylase, domain 1"/>
    <property type="match status" value="1"/>
</dbReference>
<dbReference type="PANTHER" id="PTHR33694:SF1">
    <property type="entry name" value="UDP-3-O-ACYL-N-ACETYLGLUCOSAMINE DEACETYLASE 1, MITOCHONDRIAL-RELATED"/>
    <property type="match status" value="1"/>
</dbReference>
<evidence type="ECO:0000256" key="5">
    <source>
        <dbReference type="ARBA" id="ARBA00022516"/>
    </source>
</evidence>
<evidence type="ECO:0000256" key="2">
    <source>
        <dbReference type="ARBA" id="ARBA00005002"/>
    </source>
</evidence>
<evidence type="ECO:0000256" key="3">
    <source>
        <dbReference type="ARBA" id="ARBA00006170"/>
    </source>
</evidence>
<dbReference type="EMBL" id="KZ452008">
    <property type="protein sequence ID" value="PKA52220.1"/>
    <property type="molecule type" value="Genomic_DNA"/>
</dbReference>
<proteinExistence type="inferred from homology"/>
<dbReference type="InterPro" id="IPR004463">
    <property type="entry name" value="UDP-acyl_GlcNac_deAcase"/>
</dbReference>
<dbReference type="GO" id="GO:0009245">
    <property type="term" value="P:lipid A biosynthetic process"/>
    <property type="evidence" value="ECO:0007669"/>
    <property type="project" value="UniProtKB-KW"/>
</dbReference>
<comment type="pathway">
    <text evidence="2">Glycolipid biosynthesis; lipid IV(A) biosynthesis; lipid IV(A) from (3R)-3-hydroxytetradecanoyl-[acyl-carrier-protein] and UDP-N-acetyl-alpha-D-glucosamine: step 2/6.</text>
</comment>
<evidence type="ECO:0000256" key="8">
    <source>
        <dbReference type="ARBA" id="ARBA00022801"/>
    </source>
</evidence>
<dbReference type="STRING" id="1088818.A0A2I0A9K3"/>
<dbReference type="OrthoDB" id="10265200at2759"/>
<protein>
    <recommendedName>
        <fullName evidence="4">UDP-3-O-acyl-N-acetylglucosamine deacetylase</fullName>
        <ecNumber evidence="4">3.5.1.108</ecNumber>
    </recommendedName>
</protein>